<feature type="transmembrane region" description="Helical" evidence="1">
    <location>
        <begin position="96"/>
        <end position="113"/>
    </location>
</feature>
<sequence>MPEVAPEPDTIYSNIKLIASWRNLNIFITAPPLSNAWMMYPALHLSEEGFLPAKPRLILAIASMVTSGIMMEATVESIAERLREQGYEQKRTGERQADFLLNLLVGGACWYMLRDFCEDEENRDAGPVLIYGVMVLIAFLLWSMMVLLSIGPVLWYTVRAG</sequence>
<evidence type="ECO:0000313" key="3">
    <source>
        <dbReference type="Proteomes" id="UP000756132"/>
    </source>
</evidence>
<reference evidence="2" key="2">
    <citation type="journal article" date="2022" name="Microb. Genom.">
        <title>A chromosome-scale genome assembly of the tomato pathogen Cladosporium fulvum reveals a compartmentalized genome architecture and the presence of a dispensable chromosome.</title>
        <authorList>
            <person name="Zaccaron A.Z."/>
            <person name="Chen L.H."/>
            <person name="Samaras A."/>
            <person name="Stergiopoulos I."/>
        </authorList>
    </citation>
    <scope>NUCLEOTIDE SEQUENCE</scope>
    <source>
        <strain evidence="2">Race5_Kim</strain>
    </source>
</reference>
<dbReference type="RefSeq" id="XP_047767385.1">
    <property type="nucleotide sequence ID" value="XM_047910827.1"/>
</dbReference>
<evidence type="ECO:0000313" key="2">
    <source>
        <dbReference type="EMBL" id="UJO23019.1"/>
    </source>
</evidence>
<gene>
    <name evidence="2" type="ORF">CLAFUR5_11679</name>
</gene>
<protein>
    <submittedName>
        <fullName evidence="2">Uncharacterized protein</fullName>
    </submittedName>
</protein>
<reference evidence="2" key="1">
    <citation type="submission" date="2021-12" db="EMBL/GenBank/DDBJ databases">
        <authorList>
            <person name="Zaccaron A."/>
            <person name="Stergiopoulos I."/>
        </authorList>
    </citation>
    <scope>NUCLEOTIDE SEQUENCE</scope>
    <source>
        <strain evidence="2">Race5_Kim</strain>
    </source>
</reference>
<dbReference type="OrthoDB" id="3650504at2759"/>
<dbReference type="GeneID" id="71991557"/>
<evidence type="ECO:0000256" key="1">
    <source>
        <dbReference type="SAM" id="Phobius"/>
    </source>
</evidence>
<dbReference type="AlphaFoldDB" id="A0A9Q8UUJ4"/>
<keyword evidence="3" id="KW-1185">Reference proteome</keyword>
<dbReference type="EMBL" id="CP090172">
    <property type="protein sequence ID" value="UJO23019.1"/>
    <property type="molecule type" value="Genomic_DNA"/>
</dbReference>
<feature type="transmembrane region" description="Helical" evidence="1">
    <location>
        <begin position="57"/>
        <end position="75"/>
    </location>
</feature>
<dbReference type="KEGG" id="ffu:CLAFUR5_11679"/>
<feature type="transmembrane region" description="Helical" evidence="1">
    <location>
        <begin position="128"/>
        <end position="156"/>
    </location>
</feature>
<organism evidence="2 3">
    <name type="scientific">Passalora fulva</name>
    <name type="common">Tomato leaf mold</name>
    <name type="synonym">Cladosporium fulvum</name>
    <dbReference type="NCBI Taxonomy" id="5499"/>
    <lineage>
        <taxon>Eukaryota</taxon>
        <taxon>Fungi</taxon>
        <taxon>Dikarya</taxon>
        <taxon>Ascomycota</taxon>
        <taxon>Pezizomycotina</taxon>
        <taxon>Dothideomycetes</taxon>
        <taxon>Dothideomycetidae</taxon>
        <taxon>Mycosphaerellales</taxon>
        <taxon>Mycosphaerellaceae</taxon>
        <taxon>Fulvia</taxon>
    </lineage>
</organism>
<dbReference type="Proteomes" id="UP000756132">
    <property type="component" value="Chromosome 10"/>
</dbReference>
<keyword evidence="1" id="KW-0472">Membrane</keyword>
<accession>A0A9Q8UUJ4</accession>
<keyword evidence="1" id="KW-1133">Transmembrane helix</keyword>
<keyword evidence="1" id="KW-0812">Transmembrane</keyword>
<proteinExistence type="predicted"/>
<name>A0A9Q8UUJ4_PASFU</name>